<dbReference type="EMBL" id="QEXV01000004">
    <property type="protein sequence ID" value="PWE16927.1"/>
    <property type="molecule type" value="Genomic_DNA"/>
</dbReference>
<keyword evidence="2" id="KW-1133">Transmembrane helix</keyword>
<gene>
    <name evidence="4" type="ORF">DDZ18_09450</name>
</gene>
<evidence type="ECO:0000256" key="2">
    <source>
        <dbReference type="SAM" id="Phobius"/>
    </source>
</evidence>
<comment type="caution">
    <text evidence="4">The sequence shown here is derived from an EMBL/GenBank/DDBJ whole genome shotgun (WGS) entry which is preliminary data.</text>
</comment>
<dbReference type="SUPFAM" id="SSF51261">
    <property type="entry name" value="Duplicated hybrid motif"/>
    <property type="match status" value="1"/>
</dbReference>
<evidence type="ECO:0000313" key="4">
    <source>
        <dbReference type="EMBL" id="PWE16927.1"/>
    </source>
</evidence>
<dbReference type="RefSeq" id="WP_109253151.1">
    <property type="nucleotide sequence ID" value="NZ_QEXV01000004.1"/>
</dbReference>
<accession>A0A2U2BSE9</accession>
<dbReference type="InterPro" id="IPR016047">
    <property type="entry name" value="M23ase_b-sheet_dom"/>
</dbReference>
<organism evidence="4 5">
    <name type="scientific">Marinicauda salina</name>
    <dbReference type="NCBI Taxonomy" id="2135793"/>
    <lineage>
        <taxon>Bacteria</taxon>
        <taxon>Pseudomonadati</taxon>
        <taxon>Pseudomonadota</taxon>
        <taxon>Alphaproteobacteria</taxon>
        <taxon>Maricaulales</taxon>
        <taxon>Maricaulaceae</taxon>
        <taxon>Marinicauda</taxon>
    </lineage>
</organism>
<dbReference type="AlphaFoldDB" id="A0A2U2BSE9"/>
<reference evidence="5" key="1">
    <citation type="submission" date="2018-05" db="EMBL/GenBank/DDBJ databases">
        <authorList>
            <person name="Liu B.-T."/>
        </authorList>
    </citation>
    <scope>NUCLEOTIDE SEQUENCE [LARGE SCALE GENOMIC DNA]</scope>
    <source>
        <strain evidence="5">WD6-1</strain>
    </source>
</reference>
<proteinExistence type="predicted"/>
<dbReference type="OrthoDB" id="7172069at2"/>
<dbReference type="Pfam" id="PF01551">
    <property type="entry name" value="Peptidase_M23"/>
    <property type="match status" value="1"/>
</dbReference>
<dbReference type="Gene3D" id="2.70.70.10">
    <property type="entry name" value="Glucose Permease (Domain IIA)"/>
    <property type="match status" value="1"/>
</dbReference>
<keyword evidence="2" id="KW-0812">Transmembrane</keyword>
<keyword evidence="5" id="KW-1185">Reference proteome</keyword>
<feature type="transmembrane region" description="Helical" evidence="2">
    <location>
        <begin position="7"/>
        <end position="26"/>
    </location>
</feature>
<keyword evidence="2" id="KW-0472">Membrane</keyword>
<feature type="region of interest" description="Disordered" evidence="1">
    <location>
        <begin position="27"/>
        <end position="73"/>
    </location>
</feature>
<evidence type="ECO:0000259" key="3">
    <source>
        <dbReference type="Pfam" id="PF01551"/>
    </source>
</evidence>
<feature type="domain" description="M23ase beta-sheet core" evidence="3">
    <location>
        <begin position="187"/>
        <end position="258"/>
    </location>
</feature>
<sequence length="291" mass="32061">MERGRDYILALIVAVIGLAALIFWPAPDDGGAPPDEPGEETPEPEEPEPEDPEPDEREPEEPEPTEPETLTDYWGDEFSYLPAGDLIEGSGTGREDDTIYAEGIRFPIELPAAYANSQVYMPGGSQGGGGWQCDAENYEYPWRDNYCETRGYETPMCPAGTGHQGQDIRPPACPPTTPDDEDDFFAVAVADGDITSVSGHIVKLLADDGAQYYYLHLEPTSLWVAPGDRVEQGDRIGIVSNYFGSTPTTYHLHFEIRQSVMVDGELTFTPVPPYASLVDSYERLLREESDS</sequence>
<protein>
    <submittedName>
        <fullName evidence="4">M23 family peptidase</fullName>
    </submittedName>
</protein>
<evidence type="ECO:0000313" key="5">
    <source>
        <dbReference type="Proteomes" id="UP000245168"/>
    </source>
</evidence>
<dbReference type="Proteomes" id="UP000245168">
    <property type="component" value="Unassembled WGS sequence"/>
</dbReference>
<feature type="compositionally biased region" description="Acidic residues" evidence="1">
    <location>
        <begin position="36"/>
        <end position="66"/>
    </location>
</feature>
<dbReference type="InterPro" id="IPR011055">
    <property type="entry name" value="Dup_hybrid_motif"/>
</dbReference>
<evidence type="ECO:0000256" key="1">
    <source>
        <dbReference type="SAM" id="MobiDB-lite"/>
    </source>
</evidence>
<name>A0A2U2BSE9_9PROT</name>
<dbReference type="CDD" id="cd12797">
    <property type="entry name" value="M23_peptidase"/>
    <property type="match status" value="1"/>
</dbReference>